<dbReference type="InterPro" id="IPR019801">
    <property type="entry name" value="Glyco_hydro_35_CS"/>
</dbReference>
<dbReference type="Pfam" id="PF21317">
    <property type="entry name" value="BetaGal_ABD_1"/>
    <property type="match status" value="1"/>
</dbReference>
<dbReference type="Pfam" id="PF00672">
    <property type="entry name" value="HAMP"/>
    <property type="match status" value="1"/>
</dbReference>
<keyword evidence="20 27" id="KW-0472">Membrane</keyword>
<dbReference type="InterPro" id="IPR055170">
    <property type="entry name" value="GFO_IDH_MocA-like_dom"/>
</dbReference>
<evidence type="ECO:0000256" key="24">
    <source>
        <dbReference type="RuleBase" id="RU000675"/>
    </source>
</evidence>
<evidence type="ECO:0000256" key="13">
    <source>
        <dbReference type="ARBA" id="ARBA00022679"/>
    </source>
</evidence>
<dbReference type="InterPro" id="IPR000515">
    <property type="entry name" value="MetI-like"/>
</dbReference>
<dbReference type="GO" id="GO:0055085">
    <property type="term" value="P:transmembrane transport"/>
    <property type="evidence" value="ECO:0007669"/>
    <property type="project" value="InterPro"/>
</dbReference>
<evidence type="ECO:0000259" key="29">
    <source>
        <dbReference type="PROSITE" id="PS50109"/>
    </source>
</evidence>
<keyword evidence="11" id="KW-0052">Apoplast</keyword>
<dbReference type="Pfam" id="PF00072">
    <property type="entry name" value="Response_reg"/>
    <property type="match status" value="1"/>
</dbReference>
<feature type="transmembrane region" description="Helical" evidence="27">
    <location>
        <begin position="751"/>
        <end position="770"/>
    </location>
</feature>
<evidence type="ECO:0000256" key="7">
    <source>
        <dbReference type="ARBA" id="ARBA00009329"/>
    </source>
</evidence>
<feature type="transmembrane region" description="Helical" evidence="27">
    <location>
        <begin position="1142"/>
        <end position="1162"/>
    </location>
</feature>
<dbReference type="Pfam" id="PF13416">
    <property type="entry name" value="SBP_bac_8"/>
    <property type="match status" value="1"/>
</dbReference>
<dbReference type="SMART" id="SM00387">
    <property type="entry name" value="HATPase_c"/>
    <property type="match status" value="1"/>
</dbReference>
<evidence type="ECO:0000256" key="27">
    <source>
        <dbReference type="SAM" id="Phobius"/>
    </source>
</evidence>
<dbReference type="Gene3D" id="2.60.120.260">
    <property type="entry name" value="Galactose-binding domain-like"/>
    <property type="match status" value="2"/>
</dbReference>
<dbReference type="InterPro" id="IPR003594">
    <property type="entry name" value="HATPase_dom"/>
</dbReference>
<evidence type="ECO:0000256" key="8">
    <source>
        <dbReference type="ARBA" id="ARBA00009809"/>
    </source>
</evidence>
<feature type="domain" description="N-acetyltransferase" evidence="33">
    <location>
        <begin position="1967"/>
        <end position="2128"/>
    </location>
</feature>
<dbReference type="PROSITE" id="PS50110">
    <property type="entry name" value="RESPONSE_REGULATORY"/>
    <property type="match status" value="1"/>
</dbReference>
<evidence type="ECO:0000256" key="26">
    <source>
        <dbReference type="SAM" id="MobiDB-lite"/>
    </source>
</evidence>
<dbReference type="SUPFAM" id="SSF63825">
    <property type="entry name" value="YWTD domain"/>
    <property type="match status" value="1"/>
</dbReference>
<dbReference type="Pfam" id="PF00583">
    <property type="entry name" value="Acetyltransf_1"/>
    <property type="match status" value="1"/>
</dbReference>
<accession>A0A178U7W3</accession>
<dbReference type="FunFam" id="3.40.640.10:FF:000046">
    <property type="entry name" value="Cystathionine gamma-lyase"/>
    <property type="match status" value="1"/>
</dbReference>
<keyword evidence="12 23" id="KW-0597">Phosphoprotein</keyword>
<dbReference type="SUPFAM" id="SSF53850">
    <property type="entry name" value="Periplasmic binding protein-like II"/>
    <property type="match status" value="2"/>
</dbReference>
<dbReference type="InterPro" id="IPR000277">
    <property type="entry name" value="Cys/Met-Metab_PyrdxlP-dep_enz"/>
</dbReference>
<dbReference type="PROSITE" id="PS01182">
    <property type="entry name" value="GLYCOSYL_HYDROL_F35"/>
    <property type="match status" value="1"/>
</dbReference>
<evidence type="ECO:0000256" key="6">
    <source>
        <dbReference type="ARBA" id="ARBA00009077"/>
    </source>
</evidence>
<dbReference type="SMART" id="SM00342">
    <property type="entry name" value="HTH_ARAC"/>
    <property type="match status" value="1"/>
</dbReference>
<evidence type="ECO:0000256" key="23">
    <source>
        <dbReference type="PROSITE-ProRule" id="PRU00169"/>
    </source>
</evidence>
<dbReference type="InterPro" id="IPR036890">
    <property type="entry name" value="HATPase_C_sf"/>
</dbReference>
<keyword evidence="13" id="KW-0808">Transferase</keyword>
<dbReference type="Pfam" id="PF02743">
    <property type="entry name" value="dCache_1"/>
    <property type="match status" value="1"/>
</dbReference>
<evidence type="ECO:0000256" key="18">
    <source>
        <dbReference type="ARBA" id="ARBA00022989"/>
    </source>
</evidence>
<dbReference type="InterPro" id="IPR016181">
    <property type="entry name" value="Acyl_CoA_acyltransferase"/>
</dbReference>
<dbReference type="Pfam" id="PF21467">
    <property type="entry name" value="BetaGal_gal-bd"/>
    <property type="match status" value="1"/>
</dbReference>
<dbReference type="GO" id="GO:0005886">
    <property type="term" value="C:plasma membrane"/>
    <property type="evidence" value="ECO:0007669"/>
    <property type="project" value="UniProtKB-SubCell"/>
</dbReference>
<dbReference type="PANTHER" id="PTHR43227:SF11">
    <property type="entry name" value="BLL4140 PROTEIN"/>
    <property type="match status" value="1"/>
</dbReference>
<proteinExistence type="inferred from homology"/>
<dbReference type="InterPro" id="IPR048913">
    <property type="entry name" value="BetaGal_gal-bd"/>
</dbReference>
<dbReference type="PROSITE" id="PS51186">
    <property type="entry name" value="GNAT"/>
    <property type="match status" value="1"/>
</dbReference>
<feature type="transmembrane region" description="Helical" evidence="27">
    <location>
        <begin position="2850"/>
        <end position="2871"/>
    </location>
</feature>
<evidence type="ECO:0000256" key="21">
    <source>
        <dbReference type="ARBA" id="ARBA00023163"/>
    </source>
</evidence>
<evidence type="ECO:0000256" key="1">
    <source>
        <dbReference type="ARBA" id="ARBA00000085"/>
    </source>
</evidence>
<dbReference type="Gene3D" id="1.10.3720.10">
    <property type="entry name" value="MetI-like"/>
    <property type="match status" value="4"/>
</dbReference>
<comment type="cofactor">
    <cofactor evidence="3">
        <name>pyridoxal 5'-phosphate</name>
        <dbReference type="ChEBI" id="CHEBI:597326"/>
    </cofactor>
</comment>
<dbReference type="FunFam" id="3.20.20.80:FF:000116">
    <property type="entry name" value="Beta-galactosidase 3"/>
    <property type="match status" value="1"/>
</dbReference>
<dbReference type="SUPFAM" id="SSF52172">
    <property type="entry name" value="CheY-like"/>
    <property type="match status" value="1"/>
</dbReference>
<feature type="transmembrane region" description="Helical" evidence="27">
    <location>
        <begin position="3414"/>
        <end position="3437"/>
    </location>
</feature>
<keyword evidence="17" id="KW-0663">Pyridoxal phosphate</keyword>
<dbReference type="Gene3D" id="3.20.20.80">
    <property type="entry name" value="Glycosidases"/>
    <property type="match status" value="1"/>
</dbReference>
<dbReference type="InterPro" id="IPR036291">
    <property type="entry name" value="NAD(P)-bd_dom_sf"/>
</dbReference>
<dbReference type="InterPro" id="IPR033479">
    <property type="entry name" value="dCache_1"/>
</dbReference>
<feature type="region of interest" description="Disordered" evidence="26">
    <location>
        <begin position="2146"/>
        <end position="2180"/>
    </location>
</feature>
<feature type="domain" description="Histidine kinase" evidence="29">
    <location>
        <begin position="3432"/>
        <end position="3705"/>
    </location>
</feature>
<feature type="domain" description="ABC transmembrane type-1" evidence="32">
    <location>
        <begin position="1105"/>
        <end position="1296"/>
    </location>
</feature>
<dbReference type="GO" id="GO:0016747">
    <property type="term" value="F:acyltransferase activity, transferring groups other than amino-acyl groups"/>
    <property type="evidence" value="ECO:0007669"/>
    <property type="project" value="InterPro"/>
</dbReference>
<feature type="modified residue" description="4-aspartylphosphate" evidence="23">
    <location>
        <position position="3750"/>
    </location>
</feature>
<dbReference type="SUPFAM" id="SSF55729">
    <property type="entry name" value="Acyl-CoA N-acyltransferases (Nat)"/>
    <property type="match status" value="1"/>
</dbReference>
<dbReference type="GO" id="GO:0043565">
    <property type="term" value="F:sequence-specific DNA binding"/>
    <property type="evidence" value="ECO:0007669"/>
    <property type="project" value="InterPro"/>
</dbReference>
<feature type="transmembrane region" description="Helical" evidence="27">
    <location>
        <begin position="2689"/>
        <end position="2710"/>
    </location>
</feature>
<dbReference type="Pfam" id="PF01053">
    <property type="entry name" value="Cys_Met_Meta_PP"/>
    <property type="match status" value="1"/>
</dbReference>
<dbReference type="SUPFAM" id="SSF51735">
    <property type="entry name" value="NAD(P)-binding Rossmann-fold domains"/>
    <property type="match status" value="2"/>
</dbReference>
<dbReference type="SUPFAM" id="SSF49785">
    <property type="entry name" value="Galactose-binding domain-like"/>
    <property type="match status" value="1"/>
</dbReference>
<dbReference type="PROSITE" id="PS01124">
    <property type="entry name" value="HTH_ARAC_FAMILY_2"/>
    <property type="match status" value="1"/>
</dbReference>
<evidence type="ECO:0000256" key="14">
    <source>
        <dbReference type="ARBA" id="ARBA00022692"/>
    </source>
</evidence>
<dbReference type="InterPro" id="IPR035906">
    <property type="entry name" value="MetI-like_sf"/>
</dbReference>
<dbReference type="InterPro" id="IPR011006">
    <property type="entry name" value="CheY-like_superfamily"/>
</dbReference>
<evidence type="ECO:0000259" key="30">
    <source>
        <dbReference type="PROSITE" id="PS50110"/>
    </source>
</evidence>
<dbReference type="InterPro" id="IPR008979">
    <property type="entry name" value="Galactose-bd-like_sf"/>
</dbReference>
<dbReference type="Gene3D" id="3.40.640.10">
    <property type="entry name" value="Type I PLP-dependent aspartate aminotransferase-like (Major domain)"/>
    <property type="match status" value="1"/>
</dbReference>
<dbReference type="InterPro" id="IPR031330">
    <property type="entry name" value="Gly_Hdrlase_35_cat"/>
</dbReference>
<dbReference type="Pfam" id="PF22725">
    <property type="entry name" value="GFO_IDH_MocA_C3"/>
    <property type="match status" value="1"/>
</dbReference>
<keyword evidence="21" id="KW-0804">Transcription</keyword>
<dbReference type="InterPro" id="IPR010559">
    <property type="entry name" value="Sig_transdc_His_kin_internal"/>
</dbReference>
<evidence type="ECO:0000256" key="17">
    <source>
        <dbReference type="ARBA" id="ARBA00022898"/>
    </source>
</evidence>
<evidence type="ECO:0000256" key="10">
    <source>
        <dbReference type="ARBA" id="ARBA00022475"/>
    </source>
</evidence>
<name>A0A178U7W3_ARATH</name>
<dbReference type="SUPFAM" id="SSF51445">
    <property type="entry name" value="(Trans)glycosidases"/>
    <property type="match status" value="1"/>
</dbReference>
<dbReference type="PRINTS" id="PR00742">
    <property type="entry name" value="GLHYDRLASE35"/>
</dbReference>
<feature type="transmembrane region" description="Helical" evidence="27">
    <location>
        <begin position="1215"/>
        <end position="1240"/>
    </location>
</feature>
<feature type="transmembrane region" description="Helical" evidence="27">
    <location>
        <begin position="1109"/>
        <end position="1130"/>
    </location>
</feature>
<dbReference type="SUPFAM" id="SSF55347">
    <property type="entry name" value="Glyceraldehyde-3-phosphate dehydrogenase-like, C-terminal domain"/>
    <property type="match status" value="1"/>
</dbReference>
<feature type="region of interest" description="Disordered" evidence="26">
    <location>
        <begin position="2546"/>
        <end position="2565"/>
    </location>
</feature>
<dbReference type="ExpressionAtlas" id="A0A178U7W3">
    <property type="expression patterns" value="baseline and differential"/>
</dbReference>
<dbReference type="EC" id="3.2.1.23" evidence="24"/>
<dbReference type="InterPro" id="IPR004843">
    <property type="entry name" value="Calcineurin-like_PHP"/>
</dbReference>
<feature type="transmembrane region" description="Helical" evidence="27">
    <location>
        <begin position="848"/>
        <end position="868"/>
    </location>
</feature>
<dbReference type="InterPro" id="IPR050809">
    <property type="entry name" value="UgpAE/MalFG_permease"/>
</dbReference>
<feature type="transmembrane region" description="Helical" evidence="27">
    <location>
        <begin position="2922"/>
        <end position="2943"/>
    </location>
</feature>
<dbReference type="Gene3D" id="3.40.630.30">
    <property type="match status" value="1"/>
</dbReference>
<comment type="similarity">
    <text evidence="8">Belongs to the glycosyl hydrolase 35 family.</text>
</comment>
<dbReference type="Gene3D" id="3.60.21.40">
    <property type="entry name" value="GpdQ, catalytic alpha/beta sandwich domain"/>
    <property type="match status" value="1"/>
</dbReference>
<evidence type="ECO:0000259" key="31">
    <source>
        <dbReference type="PROSITE" id="PS50885"/>
    </source>
</evidence>
<comment type="subcellular location">
    <subcellularLocation>
        <location evidence="5">Cell membrane</location>
        <topology evidence="5">Multi-pass membrane protein</topology>
    </subcellularLocation>
    <subcellularLocation>
        <location evidence="4">Secreted</location>
        <location evidence="4">Extracellular space</location>
        <location evidence="4">Apoplast</location>
    </subcellularLocation>
</comment>
<feature type="transmembrane region" description="Helical" evidence="27">
    <location>
        <begin position="815"/>
        <end position="836"/>
    </location>
</feature>
<evidence type="ECO:0000256" key="3">
    <source>
        <dbReference type="ARBA" id="ARBA00001933"/>
    </source>
</evidence>
<feature type="compositionally biased region" description="Low complexity" evidence="26">
    <location>
        <begin position="2146"/>
        <end position="2171"/>
    </location>
</feature>
<dbReference type="GO" id="GO:0019346">
    <property type="term" value="P:transsulfuration"/>
    <property type="evidence" value="ECO:0007669"/>
    <property type="project" value="InterPro"/>
</dbReference>
<dbReference type="Pfam" id="PF01408">
    <property type="entry name" value="GFO_IDH_MocA"/>
    <property type="match status" value="2"/>
</dbReference>
<keyword evidence="10" id="KW-1003">Cell membrane</keyword>
<dbReference type="GO" id="GO:0003700">
    <property type="term" value="F:DNA-binding transcription factor activity"/>
    <property type="evidence" value="ECO:0007669"/>
    <property type="project" value="InterPro"/>
</dbReference>
<feature type="transmembrane region" description="Helical" evidence="27">
    <location>
        <begin position="3133"/>
        <end position="3157"/>
    </location>
</feature>
<evidence type="ECO:0000256" key="12">
    <source>
        <dbReference type="ARBA" id="ARBA00022553"/>
    </source>
</evidence>
<feature type="transmembrane region" description="Helical" evidence="27">
    <location>
        <begin position="2743"/>
        <end position="2763"/>
    </location>
</feature>
<dbReference type="SMART" id="SM00304">
    <property type="entry name" value="HAMP"/>
    <property type="match status" value="1"/>
</dbReference>
<dbReference type="InterPro" id="IPR003660">
    <property type="entry name" value="HAMP_dom"/>
</dbReference>
<dbReference type="Pfam" id="PF01547">
    <property type="entry name" value="SBP_bac_1"/>
    <property type="match status" value="1"/>
</dbReference>
<dbReference type="Proteomes" id="UP000078284">
    <property type="component" value="Unassembled WGS sequence"/>
</dbReference>
<dbReference type="Gene3D" id="3.30.565.10">
    <property type="entry name" value="Histidine kinase-like ATPase, C-terminal domain"/>
    <property type="match status" value="1"/>
</dbReference>
<feature type="non-terminal residue" evidence="34">
    <location>
        <position position="5068"/>
    </location>
</feature>
<dbReference type="InterPro" id="IPR000182">
    <property type="entry name" value="GNAT_dom"/>
</dbReference>
<feature type="domain" description="HTH araC/xylS-type" evidence="28">
    <location>
        <begin position="3845"/>
        <end position="3917"/>
    </location>
</feature>
<dbReference type="PROSITE" id="PS50928">
    <property type="entry name" value="ABC_TM1"/>
    <property type="match status" value="4"/>
</dbReference>
<dbReference type="GO" id="GO:0000166">
    <property type="term" value="F:nucleotide binding"/>
    <property type="evidence" value="ECO:0007669"/>
    <property type="project" value="InterPro"/>
</dbReference>
<dbReference type="InterPro" id="IPR006059">
    <property type="entry name" value="SBP"/>
</dbReference>
<feature type="transmembrane region" description="Helical" evidence="27">
    <location>
        <begin position="1174"/>
        <end position="1194"/>
    </location>
</feature>
<evidence type="ECO:0000313" key="34">
    <source>
        <dbReference type="EMBL" id="OAO89192.1"/>
    </source>
</evidence>
<dbReference type="GO" id="GO:0000155">
    <property type="term" value="F:phosphorelay sensor kinase activity"/>
    <property type="evidence" value="ECO:0007669"/>
    <property type="project" value="InterPro"/>
</dbReference>
<dbReference type="InterPro" id="IPR018060">
    <property type="entry name" value="HTH_AraC"/>
</dbReference>
<keyword evidence="19" id="KW-0805">Transcription regulation</keyword>
<comment type="similarity">
    <text evidence="6">Belongs to the trans-sulfuration enzymes family.</text>
</comment>
<dbReference type="InterPro" id="IPR015421">
    <property type="entry name" value="PyrdxlP-dep_Trfase_major"/>
</dbReference>
<dbReference type="EMBL" id="LUHQ01000020">
    <property type="protein sequence ID" value="OAO89192.1"/>
    <property type="molecule type" value="Genomic_DNA"/>
</dbReference>
<gene>
    <name evidence="34" type="ORF">AXX17_ATUG03440</name>
</gene>
<dbReference type="GO" id="GO:0030170">
    <property type="term" value="F:pyridoxal phosphate binding"/>
    <property type="evidence" value="ECO:0007669"/>
    <property type="project" value="InterPro"/>
</dbReference>
<evidence type="ECO:0000256" key="25">
    <source>
        <dbReference type="SAM" id="Coils"/>
    </source>
</evidence>
<evidence type="ECO:0000256" key="2">
    <source>
        <dbReference type="ARBA" id="ARBA00001412"/>
    </source>
</evidence>
<feature type="compositionally biased region" description="Polar residues" evidence="26">
    <location>
        <begin position="283"/>
        <end position="293"/>
    </location>
</feature>
<dbReference type="InterPro" id="IPR049303">
    <property type="entry name" value="Glyco_hydro_109_C"/>
</dbReference>
<dbReference type="CDD" id="cd06261">
    <property type="entry name" value="TM_PBP2"/>
    <property type="match status" value="4"/>
</dbReference>
<evidence type="ECO:0000313" key="35">
    <source>
        <dbReference type="Proteomes" id="UP000078284"/>
    </source>
</evidence>
<evidence type="ECO:0000256" key="16">
    <source>
        <dbReference type="ARBA" id="ARBA00022801"/>
    </source>
</evidence>
<dbReference type="InterPro" id="IPR042283">
    <property type="entry name" value="GpdQ_catalytic"/>
</dbReference>
<dbReference type="PROSITE" id="PS50885">
    <property type="entry name" value="HAMP"/>
    <property type="match status" value="1"/>
</dbReference>
<comment type="caution">
    <text evidence="34">The sequence shown here is derived from an EMBL/GenBank/DDBJ whole genome shotgun (WGS) entry which is preliminary data.</text>
</comment>
<dbReference type="PROSITE" id="PS50109">
    <property type="entry name" value="HIS_KIN"/>
    <property type="match status" value="1"/>
</dbReference>
<keyword evidence="9" id="KW-0813">Transport</keyword>
<dbReference type="Gene3D" id="6.10.340.10">
    <property type="match status" value="1"/>
</dbReference>
<evidence type="ECO:0000256" key="5">
    <source>
        <dbReference type="ARBA" id="ARBA00004651"/>
    </source>
</evidence>
<dbReference type="Pfam" id="PF06580">
    <property type="entry name" value="His_kinase"/>
    <property type="match status" value="1"/>
</dbReference>
<feature type="domain" description="Response regulatory" evidence="30">
    <location>
        <begin position="3695"/>
        <end position="3815"/>
    </location>
</feature>
<dbReference type="SUPFAM" id="SSF56300">
    <property type="entry name" value="Metallo-dependent phosphatases"/>
    <property type="match status" value="1"/>
</dbReference>
<dbReference type="Gene3D" id="3.40.190.10">
    <property type="entry name" value="Periplasmic binding protein-like II"/>
    <property type="match status" value="4"/>
</dbReference>
<keyword evidence="25" id="KW-0175">Coiled coil</keyword>
<feature type="region of interest" description="Disordered" evidence="26">
    <location>
        <begin position="2103"/>
        <end position="2122"/>
    </location>
</feature>
<dbReference type="InterPro" id="IPR009057">
    <property type="entry name" value="Homeodomain-like_sf"/>
</dbReference>
<feature type="transmembrane region" description="Helical" evidence="27">
    <location>
        <begin position="2127"/>
        <end position="2145"/>
    </location>
</feature>
<evidence type="ECO:0000256" key="22">
    <source>
        <dbReference type="ARBA" id="ARBA00023295"/>
    </source>
</evidence>
<dbReference type="CDD" id="cd14748">
    <property type="entry name" value="PBP2_UgpB"/>
    <property type="match status" value="1"/>
</dbReference>
<feature type="region of interest" description="Disordered" evidence="26">
    <location>
        <begin position="283"/>
        <end position="312"/>
    </location>
</feature>
<dbReference type="Pfam" id="PF00149">
    <property type="entry name" value="Metallophos"/>
    <property type="match status" value="1"/>
</dbReference>
<feature type="transmembrane region" description="Helical" evidence="27">
    <location>
        <begin position="1050"/>
        <end position="1075"/>
    </location>
</feature>
<dbReference type="Gene3D" id="3.40.50.720">
    <property type="entry name" value="NAD(P)-binding Rossmann-like Domain"/>
    <property type="match status" value="2"/>
</dbReference>
<dbReference type="Gene3D" id="1.10.10.60">
    <property type="entry name" value="Homeodomain-like"/>
    <property type="match status" value="1"/>
</dbReference>
<feature type="compositionally biased region" description="Low complexity" evidence="26">
    <location>
        <begin position="294"/>
        <end position="312"/>
    </location>
</feature>
<evidence type="ECO:0000256" key="20">
    <source>
        <dbReference type="ARBA" id="ARBA00023136"/>
    </source>
</evidence>
<dbReference type="InterPro" id="IPR048912">
    <property type="entry name" value="BetaGal1-like_ABD1"/>
</dbReference>
<feature type="region of interest" description="Disordered" evidence="26">
    <location>
        <begin position="4845"/>
        <end position="4867"/>
    </location>
</feature>
<feature type="transmembrane region" description="Helical" evidence="27">
    <location>
        <begin position="946"/>
        <end position="967"/>
    </location>
</feature>
<feature type="coiled-coil region" evidence="25">
    <location>
        <begin position="695"/>
        <end position="722"/>
    </location>
</feature>
<dbReference type="SUPFAM" id="SSF53383">
    <property type="entry name" value="PLP-dependent transferases"/>
    <property type="match status" value="1"/>
</dbReference>
<feature type="transmembrane region" description="Helical" evidence="27">
    <location>
        <begin position="2955"/>
        <end position="2974"/>
    </location>
</feature>
<feature type="transmembrane region" description="Helical" evidence="27">
    <location>
        <begin position="2986"/>
        <end position="3008"/>
    </location>
</feature>
<feature type="domain" description="ABC transmembrane type-1" evidence="32">
    <location>
        <begin position="811"/>
        <end position="1023"/>
    </location>
</feature>
<feature type="transmembrane region" description="Helical" evidence="27">
    <location>
        <begin position="3029"/>
        <end position="3048"/>
    </location>
</feature>
<feature type="domain" description="ABC transmembrane type-1" evidence="32">
    <location>
        <begin position="2652"/>
        <end position="2866"/>
    </location>
</feature>
<keyword evidence="22 24" id="KW-0326">Glycosidase</keyword>
<dbReference type="GO" id="GO:0048046">
    <property type="term" value="C:apoplast"/>
    <property type="evidence" value="ECO:0007669"/>
    <property type="project" value="UniProtKB-SubCell"/>
</dbReference>
<dbReference type="Pfam" id="PF21252">
    <property type="entry name" value="Glyco_hydro_109_C"/>
    <property type="match status" value="1"/>
</dbReference>
<feature type="domain" description="HAMP" evidence="31">
    <location>
        <begin position="3435"/>
        <end position="3487"/>
    </location>
</feature>
<dbReference type="InterPro" id="IPR001789">
    <property type="entry name" value="Sig_transdc_resp-reg_receiver"/>
</dbReference>
<evidence type="ECO:0000256" key="11">
    <source>
        <dbReference type="ARBA" id="ARBA00022523"/>
    </source>
</evidence>
<keyword evidence="18 27" id="KW-1133">Transmembrane helix</keyword>
<evidence type="ECO:0000256" key="19">
    <source>
        <dbReference type="ARBA" id="ARBA00023015"/>
    </source>
</evidence>
<dbReference type="InterPro" id="IPR005467">
    <property type="entry name" value="His_kinase_dom"/>
</dbReference>
<dbReference type="SMART" id="SM00448">
    <property type="entry name" value="REC"/>
    <property type="match status" value="1"/>
</dbReference>
<organism evidence="34 35">
    <name type="scientific">Arabidopsis thaliana</name>
    <name type="common">Mouse-ear cress</name>
    <dbReference type="NCBI Taxonomy" id="3702"/>
    <lineage>
        <taxon>Eukaryota</taxon>
        <taxon>Viridiplantae</taxon>
        <taxon>Streptophyta</taxon>
        <taxon>Embryophyta</taxon>
        <taxon>Tracheophyta</taxon>
        <taxon>Spermatophyta</taxon>
        <taxon>Magnoliopsida</taxon>
        <taxon>eudicotyledons</taxon>
        <taxon>Gunneridae</taxon>
        <taxon>Pentapetalae</taxon>
        <taxon>rosids</taxon>
        <taxon>malvids</taxon>
        <taxon>Brassicales</taxon>
        <taxon>Brassicaceae</taxon>
        <taxon>Camelineae</taxon>
        <taxon>Arabidopsis</taxon>
    </lineage>
</organism>
<dbReference type="Gene3D" id="3.40.50.2300">
    <property type="match status" value="1"/>
</dbReference>
<keyword evidence="16 24" id="KW-0378">Hydrolase</keyword>
<reference evidence="35" key="1">
    <citation type="journal article" date="2016" name="Proc. Natl. Acad. Sci. U.S.A.">
        <title>Chromosome-level assembly of Arabidopsis thaliana Ler reveals the extent of translocation and inversion polymorphisms.</title>
        <authorList>
            <person name="Zapata L."/>
            <person name="Ding J."/>
            <person name="Willing E.M."/>
            <person name="Hartwig B."/>
            <person name="Bezdan D."/>
            <person name="Jiao W.B."/>
            <person name="Patel V."/>
            <person name="Velikkakam James G."/>
            <person name="Koornneef M."/>
            <person name="Ossowski S."/>
            <person name="Schneeberger K."/>
        </authorList>
    </citation>
    <scope>NUCLEOTIDE SEQUENCE [LARGE SCALE GENOMIC DNA]</scope>
    <source>
        <strain evidence="35">cv. Landsberg erecta</strain>
    </source>
</reference>
<comment type="catalytic activity">
    <reaction evidence="1">
        <text>ATP + protein L-histidine = ADP + protein N-phospho-L-histidine.</text>
        <dbReference type="EC" id="2.7.13.3"/>
    </reaction>
</comment>
<protein>
    <recommendedName>
        <fullName evidence="24">Beta-galactosidase</fullName>
        <ecNumber evidence="24">3.2.1.23</ecNumber>
    </recommendedName>
</protein>
<dbReference type="GO" id="GO:0005975">
    <property type="term" value="P:carbohydrate metabolic process"/>
    <property type="evidence" value="ECO:0007669"/>
    <property type="project" value="InterPro"/>
</dbReference>
<dbReference type="GO" id="GO:0004565">
    <property type="term" value="F:beta-galactosidase activity"/>
    <property type="evidence" value="ECO:0007669"/>
    <property type="project" value="UniProtKB-EC"/>
</dbReference>
<dbReference type="Gene3D" id="3.30.360.10">
    <property type="entry name" value="Dihydrodipicolinate Reductase, domain 2"/>
    <property type="match status" value="2"/>
</dbReference>
<dbReference type="Pfam" id="PF00528">
    <property type="entry name" value="BPD_transp_1"/>
    <property type="match status" value="4"/>
</dbReference>
<feature type="transmembrane region" description="Helical" evidence="27">
    <location>
        <begin position="3092"/>
        <end position="3113"/>
    </location>
</feature>
<feature type="transmembrane region" description="Helical" evidence="27">
    <location>
        <begin position="897"/>
        <end position="919"/>
    </location>
</feature>
<dbReference type="CDD" id="cd06225">
    <property type="entry name" value="HAMP"/>
    <property type="match status" value="1"/>
</dbReference>
<dbReference type="InterPro" id="IPR029052">
    <property type="entry name" value="Metallo-depent_PP-like"/>
</dbReference>
<dbReference type="GO" id="GO:0006555">
    <property type="term" value="P:methionine metabolic process"/>
    <property type="evidence" value="ECO:0007669"/>
    <property type="project" value="UniProtKB-ARBA"/>
</dbReference>
<dbReference type="SUPFAM" id="SSF158472">
    <property type="entry name" value="HAMP domain-like"/>
    <property type="match status" value="1"/>
</dbReference>
<sequence length="5068" mass="564179">MLTVGSLSYAESAAPNPSSAISDPASTSAAWHEVSIKSFSLLDAFERGQGVATDGNAWIFNSQLGLLRTALDGQTVLARNATAIPLVIALKGGDHIGDISYYNGKIYAPIEDSKNYQHPYIAIYDANTLKYTGKSYELPLNLHPGGVPWVAVDAARGQVYTAAWSHAAVLNVFSLSDMHLIKTVPLTQSVDRIQGAEVYDGLLYASSDNSTQTVYAIDPDTGSVAVSFDRNLPSGTEAQGIAVLPASSNGAILNILDYGKEALLGLTCAIVLAGCGQSNAENNDNGNASSQPESSVSATASQTASATASESASPSAKPVEISFYYPVNVGGPLTKVIDSMAADFTSKHPEIKVNPVYTGNYGDNTVKIQAGIQAKQPPDVAVMMSTELYSMLDTNAIIPLDDFIAKDTDFNQADFYPAFLEDTQTEGKTYSVPFQRSTIILYYNKDMFKAAGLDPEKPPKTWDELVTDAKKLNRDGHNGLEIPGNDDSYWMFQMFARQIASDPKQSIMSSDGKKAMFNTPENVAALQFWMDLSRKNKAMPEGIIDWGTVPTDFIEGKTAMMVHTSGNLTNVKKNAKFDFGVAFPPANKQFGSPTGGGNLYVFKDTSPEKQAASWEFIKYMTAPEQAALFSSSSGYVGVRKSAYDTEVMKTYTAGFPQALVARDQLEYAFRELSTHNHGKVSSALTNQIQSALAGKTDAASALKQAQEEADQALAAFNKERRAVSQTAQPFLLGKEAEEMSLAWSERWRRNAFGWGLVLPSLLFLGLFTYYPMLKSAWLSLYEKDLATPKPLFVGLDNYKLLLKDPVFLKVLSNNVWFAVGTVPASMALAFIMALFADKALKGKTFARVAFFYPNMIPMIAIANIWLFLYTPHFGLLAQLSSWISGSNVGLLGNPDTVLGALTVMMIWKEAGYFMIFYLAGMQQIPKDLYESASMDGVGAWTALRRITIPLTMPTTLFVAIIAVTNAFKLVDHLWIMTKGGPNHASSLILYHIYETMFNFYDQGMAAAMTTVMIVVLLLPSLAWEQSRRKERERRLQAFRTARIRDGAASILWHSVMLGLAAAWFIPFCWVVWTAFRSRESIGWLHAWTLDNFVHVWKGAPFGLYYSNTLIITLGVLLVQLVTLTLAAYAFARVRFFGGSMLFVLFLAQIMVPPDVLIFSNYQVLNQLGLLDTKIGIMLPYFASSFGVFLLRQAFRQLPYELEEAARVEGCSRLGILFRIYAPLCRPVYLSFIIVSVSFHWNDFLWPLIVSNSDTNRPLTVGLALFAKSTESGAQWSRTNTMKLALIGDLHYPANLLGRKDAEAARDAFYEAVLGAFLSVDADYHISLGDLTHEGTAEEYEAVYGFIRSRYPDRRFLHVLGNHDTHSLSKPDLEKLTGSPRYQMIEEQEMTMLLLDTAREMYPDNWGGTLDEEQLTWLAAHLPKEAHKPVLVFGHHPMQGTTARSNEEMMGLDTDSSSRLKHLLGGVPGAGFYWNGHNHVQSLVREGNWHYFQAASMLDIPAIWTVTLGGNELLLEQVHVGLPEDMGQKGLLNEWSELICRNAGKLESRAGSGPAMSHKPVKLAIVGGNRGASFLNALHSLSNRIELTATCDLNEWVLKQWKEIFPQIRTYRDYDEMLKDPSIDAVFLLSPMHLHARQSIDALKAGKHVLSEVIAVQSREEAWELIETVERTGLTYMMSENYCFSRSNLAILHMAELGMFGEITYLEGGYIHELRHLIHYPDGSLTWRGQLHHERNGVNYPTHSIGPVAQWIRVGKPGGDRLKSVAGFVSKSRSLQNYFTESFGRDHPAAREGFWRQGDSAVAAIQTERDVLITLRVDWTSVRPHNKTHFVLQGTKGAYLSGRHSGEEDLVWFQDLSPKNEADGTDVWEPLSRYQPEYDHPKWKQWGTFASQTKHGGGDFLPGARSSSCRWSRLMPVGSQSQFPTLERHRIIRSQQGAHLTMENKPSKLWMRLDSLDELPKLSIPAGYTLRTYRQGDDQSWEQIVQSSFFEPIAFAQKVASRPSYRPERVIFLCQEDNPVATASALNLEEPAPGNAGEDNLGYLHMVAALPSHAGHGLGRTVTLGALHRMKEDGKHSALLKTDDFRLPAIHTYLQLGFKPLHGASDHPARISKDTIQKRGDKKMNKQVTAGLVMALGVGMLAGCGSSNNNSDAEASSTPSQTASSSASASPSGDNAGGADLKGTITWATHRNELAETDLKKYVDAFEAKHPGTEIKIEGLKDYEQTIRVRMAANELPDVLSLVETTKADLPKFYEPLDDLGLNDNIYFKDYNSFNGKLYGITQQVAINGLLYNKKAFEKAGITAPPKTLDELFADADKLKAAGIVPMGTAFKDAWTLQYWMDPAEFINGSTALRNDKIKTDTPFTVDGAYGQGLGILKQLFDKGDLEKDVYSSTWDQTQKDLATGKTAMMYIGNWAISNLLNNGLALEDIGFAPLPYDNSGTVKGMMRNDWAYAVSSASKNKPLAKAFIKFMIEESGDYADHKIISPLKDQEQSQPQITDFMSYKPEMLEAQAVSADVTAVENKMQFDTFKFIQEVTVGKMQDVGSRAGLAPQSQTDKMDGRSRGSSILSSLDAARKEEVRMVNNLSYGSQKKILIILFLLIPIALLATFALYPAIYLVYLSFMSWDGFSPEKTWAGLGNYREVFSNKEIWGAFLHNLVYLGWGILQNGLGLCFALLLNSKLRGRNAYRVMLFMPYIMNGVAVAYMFNYVFNSEYGSFNTLLRSMGLDSLAISWFGSPKAVNHVLGFITLWKFMGLNMVIYLAALQSVPSDIIEAAKIDGATRFQTTTRVILPNITKVIELNLFLTIIGTLEIFDLPFILTNGGPLGASDTFLTKTIETAFKFNNFGMASAMSVTLITAHAILWFAVAMIIFPPSILVLNAFKNKQEFSQTSVFKLPDSFLNFDNFSSVITRAHLDRAYMNTLLIIAAAVIGNVALGTMVAYILGRFDFKMKKAVMGAYIAVSFVPTITTQVATFTVVNNLHLYNTLWASIVLHLGTNVLQIFIYLQFLSNIPRELDEAAMMEGASLFRIYRTIIFPLLAPATATIIIIKTIDIYNDMFIPYLYMPSQKLTVVSTSLMNFSSQRSTEWEMMSAAILMIMTAGGTGMGRQAWRLAGRTFERLWVGFANLNMQQKLLIVFLCLVCLPLVMISYASSYYYARSIETNTTTYATEITSKMLLKLDDYVTDLYNMSAMPLYNEDFINWLADPDMELAKVQGMDLYIANLNKIKPDTVSVYVYDNYGRTFYNIKSGGKRNNLDEVKSEWARIAAKGDGRPELVSTQSVSTDRNSYYAFSVIRELKNANNDLSPLGFIVFDTNITAINRQIEDFDDVTKGKTILVDANNKVIYDSEGTLMTHDLTGDESLRKSTDSRGSFSVMMNGKSYITTYAKSSLTGWKMFVYIPMEKATRQAAVTRNVTLLTSGAFVSIALIIAIAISYALTRPLSKIKTLMQEVQTGNLNVSFNQKYRDEVGLLGRHFNIMVTRVRDLLEEVKLTQTRKKEAEYAALQSQINPHFIYNTLETIRMKAELNDDEEVADMTFTLGKLLRYGVNHGEQRVTLGKELEHLTHYIALQNMRFSNKYKLIVDIPERDYEISCIKLMLQPIVENAVHHAFKNRLGPGTMRIAIRHEGEDVVFRVADDGCGMDDQKLKAVRERILGQRPIDPSGRGIGLRNVQERIKLQFGEAYGLRIDSEKDEGTVMVVDDEEQIRLGIVKILSKYAGGLEIAGQHANGLEALLRLSDMSPDELDVIITDIEMPMMDGLKFIEQAKTKMPDVCIIMLSGYNDFEYARQALRAGAADYLLKPMDKVEVFRLLDRCAERKLARTGLPEEVLKTVPKATLPESTTTTDRICKLIDQEYNRDIDLSYIADKVGFNASYISKLFSREKGETITDYLNGVRIEKAKQFLRDHPGLKLGVWSMATFETVGKDFLYEGKPIRIISGAMHYFRIVPEYWEDRLRKLRACGFNTVETYVAWNLHEPKEGDFRFNGIADVEQFVRLAGDLGLHVILRPSPYICAEWEFGGLPSWLLTDSGMRLRCSYPPYLAKVKAYYDELLPRLKPLLCTSGGPIIAMQIENEYGSYGNDKNYLNFLKRTMVEAGMDVLLFTSDGSEDYMLQGGTLPDVLATLNFGSKPEQSFEKLQVYRPDSPLVCMEYWNGWFDHWGDEHHVREYADVVDVLDRILAMGASVNFYMFLGGTNFGFYNGANHIEFYEPTVTSYDYNALLSESGDLTDKYWAIREVIGRYTDLPEEAPPAESVKKHYGNVRMTERVALFDSFDQLGSAVEAVAPETMEQLGQDYGFIWYETELTGPQSGCEIILQEVRDRATIYVDGTFCGVTERWGSDSVTADVPASGATLGILVENMGRINYGSRLKDVKGITEGVKAGAKLYNHFLFGWRIRCLPLDDLSGLTYGPIADSASVRKEEPAFYRGTFQTEETSDTFLKLEGWTKGVVFLNGFNLGRYWEKGPQKTLGGAMRMKIGIIGYGTRMHYFLDRLLELERGVEVAAIADLDLPKVKSLLAEKGLTGESVHFYTDADDMLEQEVLNGVMIGTRCSLHTEMAIKVMSRNLPLFLEKPVGISMADMRLLREAALRSTSEVVVSFPLRNTPIALLVKEIIDSGRLGSIEHVQAVNNVPYGGVYFHNWYRNEEETGGLFLQKATHDLDCLNFLLDLKPAAVSAMASKQVFKGDKPAGLRCEDCGENRICTESPYVLSRRGEEVTGDFCSFAVDTGNHDSASVLIRYESGMHAVYSQNFYSRKGAARRGARLIGYEGTVEFDWYQDEVKVFMHNTHRVETYKLEAAKLPHFGGDAALALNFISVMDGSEKSATPLSMGISSAWMCLKAEQAAGTDTQWGKPMSGRQQGLHSSVSHDEHDSRHFGAVHTPIYDSSLFTFPTIASMERAGTDDGSFIYSRGNNPTVHALECKLAELEGGERARCFATGMGAISAAVLSTVKAREHIVSVDQAYGPAREFMGNYLRKFGIETSFVDGSDLAAIEAALRPETKLLYLESPSSLFFELQNLRLCAELARSRGIRTIIDNTWATPCYQNPLASGIDLVVHSLTKYAGGHSDALG</sequence>
<dbReference type="PANTHER" id="PTHR43227">
    <property type="entry name" value="BLL4140 PROTEIN"/>
    <property type="match status" value="1"/>
</dbReference>
<evidence type="ECO:0000256" key="15">
    <source>
        <dbReference type="ARBA" id="ARBA00022777"/>
    </source>
</evidence>
<dbReference type="CDD" id="cd17536">
    <property type="entry name" value="REC_YesN-like"/>
    <property type="match status" value="1"/>
</dbReference>
<keyword evidence="14 27" id="KW-0812">Transmembrane</keyword>
<dbReference type="InterPro" id="IPR042281">
    <property type="entry name" value="GpdQ_beta-strand"/>
</dbReference>
<evidence type="ECO:0000256" key="9">
    <source>
        <dbReference type="ARBA" id="ARBA00022448"/>
    </source>
</evidence>
<feature type="transmembrane region" description="Helical" evidence="27">
    <location>
        <begin position="1003"/>
        <end position="1023"/>
    </location>
</feature>
<evidence type="ECO:0000259" key="33">
    <source>
        <dbReference type="PROSITE" id="PS51186"/>
    </source>
</evidence>
<evidence type="ECO:0000259" key="28">
    <source>
        <dbReference type="PROSITE" id="PS01124"/>
    </source>
</evidence>
<dbReference type="Gene3D" id="3.30.450.20">
    <property type="entry name" value="PAS domain"/>
    <property type="match status" value="2"/>
</dbReference>
<keyword evidence="15" id="KW-0418">Kinase</keyword>
<feature type="transmembrane region" description="Helical" evidence="27">
    <location>
        <begin position="2657"/>
        <end position="2677"/>
    </location>
</feature>
<dbReference type="InterPro" id="IPR017853">
    <property type="entry name" value="GH"/>
</dbReference>
<dbReference type="InterPro" id="IPR000683">
    <property type="entry name" value="Gfo/Idh/MocA-like_OxRdtase_N"/>
</dbReference>
<evidence type="ECO:0000256" key="4">
    <source>
        <dbReference type="ARBA" id="ARBA00004271"/>
    </source>
</evidence>
<evidence type="ECO:0000259" key="32">
    <source>
        <dbReference type="PROSITE" id="PS50928"/>
    </source>
</evidence>
<comment type="similarity">
    <text evidence="7">Belongs to the Gfo/Idh/MocA family. Glycosyl hydrolase 109 subfamily.</text>
</comment>
<feature type="transmembrane region" description="Helical" evidence="27">
    <location>
        <begin position="2593"/>
        <end position="2619"/>
    </location>
</feature>
<dbReference type="SUPFAM" id="SSF55874">
    <property type="entry name" value="ATPase domain of HSP90 chaperone/DNA topoisomerase II/histidine kinase"/>
    <property type="match status" value="1"/>
</dbReference>
<comment type="catalytic activity">
    <reaction evidence="2 24">
        <text>Hydrolysis of terminal non-reducing beta-D-galactose residues in beta-D-galactosides.</text>
        <dbReference type="EC" id="3.2.1.23"/>
    </reaction>
</comment>
<dbReference type="InterPro" id="IPR015424">
    <property type="entry name" value="PyrdxlP-dep_Trfase"/>
</dbReference>
<dbReference type="Pfam" id="PF01301">
    <property type="entry name" value="Glyco_hydro_35"/>
    <property type="match status" value="1"/>
</dbReference>
<feature type="domain" description="ABC transmembrane type-1" evidence="32">
    <location>
        <begin position="2918"/>
        <end position="3107"/>
    </location>
</feature>
<dbReference type="Gene3D" id="3.30.750.180">
    <property type="entry name" value="GpdQ, beta-strand dimerisation domain"/>
    <property type="match status" value="1"/>
</dbReference>
<dbReference type="SUPFAM" id="SSF46689">
    <property type="entry name" value="Homeodomain-like"/>
    <property type="match status" value="1"/>
</dbReference>
<dbReference type="InterPro" id="IPR001944">
    <property type="entry name" value="Glycoside_Hdrlase_35"/>
</dbReference>
<dbReference type="SUPFAM" id="SSF161098">
    <property type="entry name" value="MetI-like"/>
    <property type="match status" value="4"/>
</dbReference>